<accession>A0A645CIC6</accession>
<reference evidence="1" key="1">
    <citation type="submission" date="2019-08" db="EMBL/GenBank/DDBJ databases">
        <authorList>
            <person name="Kucharzyk K."/>
            <person name="Murdoch R.W."/>
            <person name="Higgins S."/>
            <person name="Loffler F."/>
        </authorList>
    </citation>
    <scope>NUCLEOTIDE SEQUENCE</scope>
</reference>
<gene>
    <name evidence="1" type="ORF">SDC9_123663</name>
</gene>
<organism evidence="1">
    <name type="scientific">bioreactor metagenome</name>
    <dbReference type="NCBI Taxonomy" id="1076179"/>
    <lineage>
        <taxon>unclassified sequences</taxon>
        <taxon>metagenomes</taxon>
        <taxon>ecological metagenomes</taxon>
    </lineage>
</organism>
<dbReference type="EMBL" id="VSSQ01027420">
    <property type="protein sequence ID" value="MPM76664.1"/>
    <property type="molecule type" value="Genomic_DNA"/>
</dbReference>
<sequence>MAIAEEHFAAGDGGWWDTADDAAGLWMRPRALDDNATPSGVAAMVAALRQLTRVTGEESYDARADRAARTQGPLLRSAPRFAGMALADTVSRLV</sequence>
<evidence type="ECO:0000313" key="1">
    <source>
        <dbReference type="EMBL" id="MPM76664.1"/>
    </source>
</evidence>
<name>A0A645CIC6_9ZZZZ</name>
<protein>
    <submittedName>
        <fullName evidence="1">Uncharacterized protein</fullName>
    </submittedName>
</protein>
<dbReference type="AlphaFoldDB" id="A0A645CIC6"/>
<comment type="caution">
    <text evidence="1">The sequence shown here is derived from an EMBL/GenBank/DDBJ whole genome shotgun (WGS) entry which is preliminary data.</text>
</comment>
<proteinExistence type="predicted"/>